<dbReference type="Gene3D" id="2.60.120.260">
    <property type="entry name" value="Galactose-binding domain-like"/>
    <property type="match status" value="1"/>
</dbReference>
<dbReference type="Proteomes" id="UP000179807">
    <property type="component" value="Unassembled WGS sequence"/>
</dbReference>
<name>A0A1J4J3N4_9EUKA</name>
<organism evidence="2 3">
    <name type="scientific">Tritrichomonas foetus</name>
    <dbReference type="NCBI Taxonomy" id="1144522"/>
    <lineage>
        <taxon>Eukaryota</taxon>
        <taxon>Metamonada</taxon>
        <taxon>Parabasalia</taxon>
        <taxon>Tritrichomonadida</taxon>
        <taxon>Tritrichomonadidae</taxon>
        <taxon>Tritrichomonas</taxon>
    </lineage>
</organism>
<sequence length="153" mass="16936">MNKLGMTFVHLPDRVKCKVGDFCSSSYSLIFTSNSPSISKLADRTNYQGVDSMSNMGAQGIDLFAFDENSVVHMCSTSYLFGGSRLAFNFNNLNTSNFEYRAVFSNNDEITGIKVGCNEESSFKLLETLPDHPIVVYSGTTVQGENIAMSWTY</sequence>
<evidence type="ECO:0000313" key="2">
    <source>
        <dbReference type="EMBL" id="OHS93353.1"/>
    </source>
</evidence>
<evidence type="ECO:0000259" key="1">
    <source>
        <dbReference type="Pfam" id="PF14607"/>
    </source>
</evidence>
<protein>
    <recommendedName>
        <fullName evidence="1">SGNH hydrolase-type esterase N-terminal domain-containing protein</fullName>
    </recommendedName>
</protein>
<comment type="caution">
    <text evidence="2">The sequence shown here is derived from an EMBL/GenBank/DDBJ whole genome shotgun (WGS) entry which is preliminary data.</text>
</comment>
<evidence type="ECO:0000313" key="3">
    <source>
        <dbReference type="Proteomes" id="UP000179807"/>
    </source>
</evidence>
<dbReference type="InterPro" id="IPR032740">
    <property type="entry name" value="GxDLY"/>
</dbReference>
<feature type="domain" description="SGNH hydrolase-type esterase N-terminal" evidence="1">
    <location>
        <begin position="23"/>
        <end position="123"/>
    </location>
</feature>
<accession>A0A1J4J3N4</accession>
<dbReference type="EMBL" id="MLAK01001410">
    <property type="protein sequence ID" value="OHS93353.1"/>
    <property type="molecule type" value="Genomic_DNA"/>
</dbReference>
<reference evidence="2" key="1">
    <citation type="submission" date="2016-10" db="EMBL/GenBank/DDBJ databases">
        <authorList>
            <person name="Benchimol M."/>
            <person name="Almeida L.G."/>
            <person name="Vasconcelos A.T."/>
            <person name="Perreira-Neves A."/>
            <person name="Rosa I.A."/>
            <person name="Tasca T."/>
            <person name="Bogo M.R."/>
            <person name="de Souza W."/>
        </authorList>
    </citation>
    <scope>NUCLEOTIDE SEQUENCE [LARGE SCALE GENOMIC DNA]</scope>
    <source>
        <strain evidence="2">K</strain>
    </source>
</reference>
<gene>
    <name evidence="2" type="ORF">TRFO_40368</name>
</gene>
<dbReference type="VEuPathDB" id="TrichDB:TRFO_40368"/>
<dbReference type="Pfam" id="PF14607">
    <property type="entry name" value="GxDLY"/>
    <property type="match status" value="1"/>
</dbReference>
<keyword evidence="3" id="KW-1185">Reference proteome</keyword>
<dbReference type="AlphaFoldDB" id="A0A1J4J3N4"/>
<dbReference type="GeneID" id="94847866"/>
<dbReference type="RefSeq" id="XP_068346490.1">
    <property type="nucleotide sequence ID" value="XM_068513162.1"/>
</dbReference>
<proteinExistence type="predicted"/>